<dbReference type="OrthoDB" id="2288928at2759"/>
<organism evidence="5 6">
    <name type="scientific">Mesocestoides corti</name>
    <name type="common">Flatworm</name>
    <dbReference type="NCBI Taxonomy" id="53468"/>
    <lineage>
        <taxon>Eukaryota</taxon>
        <taxon>Metazoa</taxon>
        <taxon>Spiralia</taxon>
        <taxon>Lophotrochozoa</taxon>
        <taxon>Platyhelminthes</taxon>
        <taxon>Cestoda</taxon>
        <taxon>Eucestoda</taxon>
        <taxon>Cyclophyllidea</taxon>
        <taxon>Mesocestoididae</taxon>
        <taxon>Mesocestoides</taxon>
    </lineage>
</organism>
<feature type="compositionally biased region" description="Acidic residues" evidence="4">
    <location>
        <begin position="405"/>
        <end position="422"/>
    </location>
</feature>
<dbReference type="PANTHER" id="PTHR44019:SF20">
    <property type="entry name" value="WD REPEAT-CONTAINING PROTEIN 55"/>
    <property type="match status" value="1"/>
</dbReference>
<dbReference type="SMART" id="SM00320">
    <property type="entry name" value="WD40"/>
    <property type="match status" value="4"/>
</dbReference>
<dbReference type="PANTHER" id="PTHR44019">
    <property type="entry name" value="WD REPEAT-CONTAINING PROTEIN 55"/>
    <property type="match status" value="1"/>
</dbReference>
<comment type="similarity">
    <text evidence="1">Belongs to the WD repeat WDR55 family.</text>
</comment>
<evidence type="ECO:0000256" key="1">
    <source>
        <dbReference type="ARBA" id="ARBA00007625"/>
    </source>
</evidence>
<dbReference type="InterPro" id="IPR050505">
    <property type="entry name" value="WDR55/POC1"/>
</dbReference>
<protein>
    <recommendedName>
        <fullName evidence="7">Anaphase-promoting complex subunit 4 WD40 domain-containing protein</fullName>
    </recommendedName>
</protein>
<evidence type="ECO:0000256" key="2">
    <source>
        <dbReference type="ARBA" id="ARBA00022574"/>
    </source>
</evidence>
<accession>A0A0R3UI10</accession>
<dbReference type="InterPro" id="IPR015943">
    <property type="entry name" value="WD40/YVTN_repeat-like_dom_sf"/>
</dbReference>
<evidence type="ECO:0008006" key="7">
    <source>
        <dbReference type="Google" id="ProtNLM"/>
    </source>
</evidence>
<dbReference type="InterPro" id="IPR036322">
    <property type="entry name" value="WD40_repeat_dom_sf"/>
</dbReference>
<dbReference type="AlphaFoldDB" id="A0A0R3UI10"/>
<evidence type="ECO:0000256" key="4">
    <source>
        <dbReference type="SAM" id="MobiDB-lite"/>
    </source>
</evidence>
<feature type="compositionally biased region" description="Low complexity" evidence="4">
    <location>
        <begin position="373"/>
        <end position="386"/>
    </location>
</feature>
<proteinExistence type="inferred from homology"/>
<keyword evidence="6" id="KW-1185">Reference proteome</keyword>
<evidence type="ECO:0000313" key="5">
    <source>
        <dbReference type="EMBL" id="VDD81017.1"/>
    </source>
</evidence>
<evidence type="ECO:0000256" key="3">
    <source>
        <dbReference type="ARBA" id="ARBA00022737"/>
    </source>
</evidence>
<dbReference type="EMBL" id="UXSR01005318">
    <property type="protein sequence ID" value="VDD81017.1"/>
    <property type="molecule type" value="Genomic_DNA"/>
</dbReference>
<dbReference type="Gene3D" id="2.130.10.10">
    <property type="entry name" value="YVTN repeat-like/Quinoprotein amine dehydrogenase"/>
    <property type="match status" value="1"/>
</dbReference>
<keyword evidence="2" id="KW-0853">WD repeat</keyword>
<sequence>MCADVGVSPCRPSDIELPIGTDGITSLDFVPSADRNILFVGTANGRVRILDCSKSVCETLYQKRWHKTIRCLSTNPFSSTCITASKQCCIKVHDIETNERTAVFRKMEDSAPYSALIVVSDHRWITGDDNGFVKVWFYLDHMWDDRQKGGHCFTIKPPVDDYVEDLAGINDFAVGTDPQGTLLAAVDNGCLVSYNIRRRRLDLVSEPLGYSARSVSCIKDGKKVILGTDEGVLLTYNWNEFGSVCDRFPVRTSRSRVDQVVGVKYYEDAGFPSVEKIAKITEDIVVVATDDGALSPMNILPNRMLDCLGWHTSEDLGGGDCMTLAVSPDRQLVASGLPLAPSIKFWPVGHLQSEASEEIKLLSLPKKRRLTGKLASTKSAKSKTTSRCSDQDRTDFLSGLISPADESDEETGSTDDSSDGSE</sequence>
<feature type="region of interest" description="Disordered" evidence="4">
    <location>
        <begin position="373"/>
        <end position="422"/>
    </location>
</feature>
<dbReference type="Proteomes" id="UP000267029">
    <property type="component" value="Unassembled WGS sequence"/>
</dbReference>
<gene>
    <name evidence="5" type="ORF">MCOS_LOCUS7020</name>
</gene>
<dbReference type="SUPFAM" id="SSF50978">
    <property type="entry name" value="WD40 repeat-like"/>
    <property type="match status" value="1"/>
</dbReference>
<evidence type="ECO:0000313" key="6">
    <source>
        <dbReference type="Proteomes" id="UP000267029"/>
    </source>
</evidence>
<keyword evidence="3" id="KW-0677">Repeat</keyword>
<dbReference type="STRING" id="53468.A0A0R3UI10"/>
<reference evidence="5 6" key="1">
    <citation type="submission" date="2018-10" db="EMBL/GenBank/DDBJ databases">
        <authorList>
            <consortium name="Pathogen Informatics"/>
        </authorList>
    </citation>
    <scope>NUCLEOTIDE SEQUENCE [LARGE SCALE GENOMIC DNA]</scope>
</reference>
<dbReference type="InterPro" id="IPR001680">
    <property type="entry name" value="WD40_rpt"/>
</dbReference>
<name>A0A0R3UI10_MESCO</name>